<reference evidence="1" key="1">
    <citation type="journal article" date="2017" name="Nature">
        <title>The sunflower genome provides insights into oil metabolism, flowering and Asterid evolution.</title>
        <authorList>
            <person name="Badouin H."/>
            <person name="Gouzy J."/>
            <person name="Grassa C.J."/>
            <person name="Murat F."/>
            <person name="Staton S.E."/>
            <person name="Cottret L."/>
            <person name="Lelandais-Briere C."/>
            <person name="Owens G.L."/>
            <person name="Carrere S."/>
            <person name="Mayjonade B."/>
            <person name="Legrand L."/>
            <person name="Gill N."/>
            <person name="Kane N.C."/>
            <person name="Bowers J.E."/>
            <person name="Hubner S."/>
            <person name="Bellec A."/>
            <person name="Berard A."/>
            <person name="Berges H."/>
            <person name="Blanchet N."/>
            <person name="Boniface M.C."/>
            <person name="Brunel D."/>
            <person name="Catrice O."/>
            <person name="Chaidir N."/>
            <person name="Claudel C."/>
            <person name="Donnadieu C."/>
            <person name="Faraut T."/>
            <person name="Fievet G."/>
            <person name="Helmstetter N."/>
            <person name="King M."/>
            <person name="Knapp S.J."/>
            <person name="Lai Z."/>
            <person name="Le Paslier M.C."/>
            <person name="Lippi Y."/>
            <person name="Lorenzon L."/>
            <person name="Mandel J.R."/>
            <person name="Marage G."/>
            <person name="Marchand G."/>
            <person name="Marquand E."/>
            <person name="Bret-Mestries E."/>
            <person name="Morien E."/>
            <person name="Nambeesan S."/>
            <person name="Nguyen T."/>
            <person name="Pegot-Espagnet P."/>
            <person name="Pouilly N."/>
            <person name="Raftis F."/>
            <person name="Sallet E."/>
            <person name="Schiex T."/>
            <person name="Thomas J."/>
            <person name="Vandecasteele C."/>
            <person name="Vares D."/>
            <person name="Vear F."/>
            <person name="Vautrin S."/>
            <person name="Crespi M."/>
            <person name="Mangin B."/>
            <person name="Burke J.M."/>
            <person name="Salse J."/>
            <person name="Munos S."/>
            <person name="Vincourt P."/>
            <person name="Rieseberg L.H."/>
            <person name="Langlade N.B."/>
        </authorList>
    </citation>
    <scope>NUCLEOTIDE SEQUENCE</scope>
    <source>
        <tissue evidence="1">Leaves</tissue>
    </source>
</reference>
<gene>
    <name evidence="1" type="ORF">HanXRQr2_Chr06g0253221</name>
</gene>
<dbReference type="AlphaFoldDB" id="A0A9K3IRR7"/>
<evidence type="ECO:0000313" key="2">
    <source>
        <dbReference type="Proteomes" id="UP000215914"/>
    </source>
</evidence>
<accession>A0A9K3IRR7</accession>
<organism evidence="1 2">
    <name type="scientific">Helianthus annuus</name>
    <name type="common">Common sunflower</name>
    <dbReference type="NCBI Taxonomy" id="4232"/>
    <lineage>
        <taxon>Eukaryota</taxon>
        <taxon>Viridiplantae</taxon>
        <taxon>Streptophyta</taxon>
        <taxon>Embryophyta</taxon>
        <taxon>Tracheophyta</taxon>
        <taxon>Spermatophyta</taxon>
        <taxon>Magnoliopsida</taxon>
        <taxon>eudicotyledons</taxon>
        <taxon>Gunneridae</taxon>
        <taxon>Pentapetalae</taxon>
        <taxon>asterids</taxon>
        <taxon>campanulids</taxon>
        <taxon>Asterales</taxon>
        <taxon>Asteraceae</taxon>
        <taxon>Asteroideae</taxon>
        <taxon>Heliantheae alliance</taxon>
        <taxon>Heliantheae</taxon>
        <taxon>Helianthus</taxon>
    </lineage>
</organism>
<dbReference type="EMBL" id="MNCJ02000321">
    <property type="protein sequence ID" value="KAF5801879.1"/>
    <property type="molecule type" value="Genomic_DNA"/>
</dbReference>
<keyword evidence="2" id="KW-1185">Reference proteome</keyword>
<evidence type="ECO:0000313" key="1">
    <source>
        <dbReference type="EMBL" id="KAF5801879.1"/>
    </source>
</evidence>
<dbReference type="Gramene" id="mRNA:HanXRQr2_Chr06g0253221">
    <property type="protein sequence ID" value="mRNA:HanXRQr2_Chr06g0253221"/>
    <property type="gene ID" value="HanXRQr2_Chr06g0253221"/>
</dbReference>
<proteinExistence type="predicted"/>
<comment type="caution">
    <text evidence="1">The sequence shown here is derived from an EMBL/GenBank/DDBJ whole genome shotgun (WGS) entry which is preliminary data.</text>
</comment>
<name>A0A9K3IRR7_HELAN</name>
<reference evidence="1" key="2">
    <citation type="submission" date="2020-06" db="EMBL/GenBank/DDBJ databases">
        <title>Helianthus annuus Genome sequencing and assembly Release 2.</title>
        <authorList>
            <person name="Gouzy J."/>
            <person name="Langlade N."/>
            <person name="Munos S."/>
        </authorList>
    </citation>
    <scope>NUCLEOTIDE SEQUENCE</scope>
    <source>
        <tissue evidence="1">Leaves</tissue>
    </source>
</reference>
<sequence>MLLYNAIKNWATKVLEFDQETSVFEQKKEEACSLSHDQQIEIAAVHPKEEPSLGLECSKSNGFSAELLNIGSIAFGKLWCNKQAIFPKGRCGNIHGLDNVLYGSGFLGRISR</sequence>
<protein>
    <submittedName>
        <fullName evidence="1">Uncharacterized protein</fullName>
    </submittedName>
</protein>
<dbReference type="Proteomes" id="UP000215914">
    <property type="component" value="Unassembled WGS sequence"/>
</dbReference>